<evidence type="ECO:0000313" key="1">
    <source>
        <dbReference type="EMBL" id="JAH21099.1"/>
    </source>
</evidence>
<dbReference type="AlphaFoldDB" id="A0A0E9QW79"/>
<reference evidence="1" key="1">
    <citation type="submission" date="2014-11" db="EMBL/GenBank/DDBJ databases">
        <authorList>
            <person name="Amaro Gonzalez C."/>
        </authorList>
    </citation>
    <scope>NUCLEOTIDE SEQUENCE</scope>
</reference>
<accession>A0A0E9QW79</accession>
<organism evidence="1">
    <name type="scientific">Anguilla anguilla</name>
    <name type="common">European freshwater eel</name>
    <name type="synonym">Muraena anguilla</name>
    <dbReference type="NCBI Taxonomy" id="7936"/>
    <lineage>
        <taxon>Eukaryota</taxon>
        <taxon>Metazoa</taxon>
        <taxon>Chordata</taxon>
        <taxon>Craniata</taxon>
        <taxon>Vertebrata</taxon>
        <taxon>Euteleostomi</taxon>
        <taxon>Actinopterygii</taxon>
        <taxon>Neopterygii</taxon>
        <taxon>Teleostei</taxon>
        <taxon>Anguilliformes</taxon>
        <taxon>Anguillidae</taxon>
        <taxon>Anguilla</taxon>
    </lineage>
</organism>
<reference evidence="1" key="2">
    <citation type="journal article" date="2015" name="Fish Shellfish Immunol.">
        <title>Early steps in the European eel (Anguilla anguilla)-Vibrio vulnificus interaction in the gills: Role of the RtxA13 toxin.</title>
        <authorList>
            <person name="Callol A."/>
            <person name="Pajuelo D."/>
            <person name="Ebbesson L."/>
            <person name="Teles M."/>
            <person name="MacKenzie S."/>
            <person name="Amaro C."/>
        </authorList>
    </citation>
    <scope>NUCLEOTIDE SEQUENCE</scope>
</reference>
<proteinExistence type="predicted"/>
<name>A0A0E9QW79_ANGAN</name>
<protein>
    <submittedName>
        <fullName evidence="1">Uncharacterized protein</fullName>
    </submittedName>
</protein>
<sequence length="37" mass="3985">MVIRCCTETHTSGALQMKHVCSSNAQYCTVLLIAGDV</sequence>
<dbReference type="EMBL" id="GBXM01087478">
    <property type="protein sequence ID" value="JAH21099.1"/>
    <property type="molecule type" value="Transcribed_RNA"/>
</dbReference>